<dbReference type="EMBL" id="GQ254849">
    <property type="protein sequence ID" value="ACV03436.1"/>
    <property type="molecule type" value="Genomic_DNA"/>
</dbReference>
<evidence type="ECO:0000313" key="2">
    <source>
        <dbReference type="EMBL" id="ACV03436.1"/>
    </source>
</evidence>
<feature type="transmembrane region" description="Helical" evidence="1">
    <location>
        <begin position="39"/>
        <end position="61"/>
    </location>
</feature>
<reference evidence="2" key="1">
    <citation type="journal article" date="2011" name="Res. Microbiol.">
        <title>pAMT11, a novel plasmid isolated from a Thermococcus sp. strain closely related to the virus-like integrated element TKV1 of the Thermococcus kodakaraensis genome.</title>
        <authorList>
            <person name="Gonnet M."/>
            <person name="Erauso G."/>
            <person name="Prieur D."/>
            <person name="Le Romancer M."/>
        </authorList>
    </citation>
    <scope>NUCLEOTIDE SEQUENCE</scope>
    <source>
        <strain evidence="2">AMT11</strain>
        <plasmid evidence="2">pAMT11</plasmid>
    </source>
</reference>
<sequence length="306" mass="35044">MERLRGENMEEINQREIIRADIEEKAGEKSRLQDKKWRLALTFVGALIGFGLLALAAPGFYDTLLAIHESLSQPRYSFYILIGSIAFVEFMRATWVESAKARSIRIIPLTSPNAEIWVKEKPLIGIKLPFSDRELKSKKVRPHIVKTELGWIVYPNKSLLSPQWNGEVYFIPADSIHGHGNVVVVSAYKPLKPTRVEVRDGMEIPIYDWVPVDLGNEKYMKAQREIVYLKQKVSLLEEYARYGFELAQKLATEPKEIYAKLKEEGFNDALRLIERVLGKGFLTEQAKAEKEKLKAILETVLEKEGI</sequence>
<organism evidence="2">
    <name type="scientific">Thermococcus sp. AMT11</name>
    <dbReference type="NCBI Taxonomy" id="563043"/>
    <lineage>
        <taxon>Archaea</taxon>
        <taxon>Methanobacteriati</taxon>
        <taxon>Methanobacteriota</taxon>
        <taxon>Thermococci</taxon>
        <taxon>Thermococcales</taxon>
        <taxon>Thermococcaceae</taxon>
        <taxon>Thermococcus</taxon>
    </lineage>
</organism>
<keyword evidence="1" id="KW-0812">Transmembrane</keyword>
<evidence type="ECO:0000256" key="1">
    <source>
        <dbReference type="SAM" id="Phobius"/>
    </source>
</evidence>
<protein>
    <submittedName>
        <fullName evidence="2">Uncharacterized protein</fullName>
    </submittedName>
</protein>
<proteinExistence type="predicted"/>
<dbReference type="AlphaFoldDB" id="C8BNC9"/>
<keyword evidence="2" id="KW-0614">Plasmid</keyword>
<geneLocation type="plasmid" evidence="2">
    <name>pAMT11</name>
</geneLocation>
<keyword evidence="1" id="KW-0472">Membrane</keyword>
<accession>C8BNC9</accession>
<feature type="transmembrane region" description="Helical" evidence="1">
    <location>
        <begin position="76"/>
        <end position="95"/>
    </location>
</feature>
<name>C8BNC9_9EURY</name>
<keyword evidence="1" id="KW-1133">Transmembrane helix</keyword>